<dbReference type="PROSITE" id="PS50165">
    <property type="entry name" value="UVRC"/>
    <property type="match status" value="1"/>
</dbReference>
<dbReference type="CDD" id="cd10434">
    <property type="entry name" value="GIY-YIG_UvrC_Cho"/>
    <property type="match status" value="1"/>
</dbReference>
<keyword evidence="5" id="KW-0234">DNA repair</keyword>
<accession>A0A1F8DR28</accession>
<dbReference type="InterPro" id="IPR035901">
    <property type="entry name" value="GIY-YIG_endonuc_sf"/>
</dbReference>
<protein>
    <recommendedName>
        <fullName evidence="10">Excinuclease ABC subunit C</fullName>
    </recommendedName>
</protein>
<keyword evidence="2" id="KW-0227">DNA damage</keyword>
<gene>
    <name evidence="8" type="ORF">A3A20_00625</name>
</gene>
<dbReference type="InterPro" id="IPR001162">
    <property type="entry name" value="UvrC_RNase_H_dom"/>
</dbReference>
<dbReference type="Gene3D" id="3.40.1440.10">
    <property type="entry name" value="GIY-YIG endonuclease"/>
    <property type="match status" value="1"/>
</dbReference>
<organism evidence="8 9">
    <name type="scientific">Candidatus Wolfebacteria bacterium RIFCSPLOWO2_01_FULL_45_19</name>
    <dbReference type="NCBI Taxonomy" id="1802557"/>
    <lineage>
        <taxon>Bacteria</taxon>
        <taxon>Candidatus Wolfeibacteriota</taxon>
    </lineage>
</organism>
<name>A0A1F8DR28_9BACT</name>
<evidence type="ECO:0008006" key="10">
    <source>
        <dbReference type="Google" id="ProtNLM"/>
    </source>
</evidence>
<dbReference type="STRING" id="1802557.A3A20_00625"/>
<dbReference type="GO" id="GO:0009380">
    <property type="term" value="C:excinuclease repair complex"/>
    <property type="evidence" value="ECO:0007669"/>
    <property type="project" value="TreeGrafter"/>
</dbReference>
<dbReference type="Pfam" id="PF01541">
    <property type="entry name" value="GIY-YIG"/>
    <property type="match status" value="1"/>
</dbReference>
<keyword evidence="3" id="KW-0228">DNA excision</keyword>
<dbReference type="SUPFAM" id="SSF82771">
    <property type="entry name" value="GIY-YIG endonuclease"/>
    <property type="match status" value="1"/>
</dbReference>
<dbReference type="PANTHER" id="PTHR30562:SF1">
    <property type="entry name" value="UVRABC SYSTEM PROTEIN C"/>
    <property type="match status" value="1"/>
</dbReference>
<dbReference type="InterPro" id="IPR000305">
    <property type="entry name" value="GIY-YIG_endonuc"/>
</dbReference>
<dbReference type="InterPro" id="IPR047296">
    <property type="entry name" value="GIY-YIG_UvrC_Cho"/>
</dbReference>
<sequence>MRLSVLNKIKKAPREPGVYIFYGKNKKALYVGKASDLRARLKNYLKTDDYKINLLQNEAESLKLIVLRSEIEALLEESRLIKTFRPSYNIMWRDDKSYFYVAVTKEKFPRIFVTHRFRNSKLEIKNFELIGPFTDGRSLRVALRLLRRKFPYCTCETSHFRNCLNAEIGNCLGFCCKKDIEPTKKEIERYRRNIRIIKIFLLGKSKARIFKELLPEEQKAIDNILAHREFIAFVTTDKSMVKSQWSNVALTECYDISHLSGKEAVGAMTAWCGNVADKSMWRKFKIKTAKPGDDPGAISEILTRRLNHPEWPYPNLIIIDGGITQLNAAQRALNQIPNSKFQIPTKIISFAKPEKLVLGWRDTKATPIQEIPPDLQKLILKAIAETHNFAIRYHRKVRRSQFP</sequence>
<dbReference type="Proteomes" id="UP000178946">
    <property type="component" value="Unassembled WGS sequence"/>
</dbReference>
<comment type="caution">
    <text evidence="8">The sequence shown here is derived from an EMBL/GenBank/DDBJ whole genome shotgun (WGS) entry which is preliminary data.</text>
</comment>
<evidence type="ECO:0000256" key="4">
    <source>
        <dbReference type="ARBA" id="ARBA00022881"/>
    </source>
</evidence>
<dbReference type="EMBL" id="MGIR01000004">
    <property type="protein sequence ID" value="OGM91083.1"/>
    <property type="molecule type" value="Genomic_DNA"/>
</dbReference>
<dbReference type="SMART" id="SM00465">
    <property type="entry name" value="GIYc"/>
    <property type="match status" value="1"/>
</dbReference>
<dbReference type="FunFam" id="3.40.1440.10:FF:000001">
    <property type="entry name" value="UvrABC system protein C"/>
    <property type="match status" value="1"/>
</dbReference>
<feature type="domain" description="UvrC family homology region profile" evidence="7">
    <location>
        <begin position="252"/>
        <end position="333"/>
    </location>
</feature>
<evidence type="ECO:0000256" key="2">
    <source>
        <dbReference type="ARBA" id="ARBA00022763"/>
    </source>
</evidence>
<evidence type="ECO:0000259" key="7">
    <source>
        <dbReference type="PROSITE" id="PS50165"/>
    </source>
</evidence>
<dbReference type="GO" id="GO:0009381">
    <property type="term" value="F:excinuclease ABC activity"/>
    <property type="evidence" value="ECO:0007669"/>
    <property type="project" value="InterPro"/>
</dbReference>
<proteinExistence type="predicted"/>
<evidence type="ECO:0000256" key="5">
    <source>
        <dbReference type="ARBA" id="ARBA00023204"/>
    </source>
</evidence>
<keyword evidence="1" id="KW-0963">Cytoplasm</keyword>
<dbReference type="InterPro" id="IPR050066">
    <property type="entry name" value="UvrABC_protein_C"/>
</dbReference>
<reference evidence="8 9" key="1">
    <citation type="journal article" date="2016" name="Nat. Commun.">
        <title>Thousands of microbial genomes shed light on interconnected biogeochemical processes in an aquifer system.</title>
        <authorList>
            <person name="Anantharaman K."/>
            <person name="Brown C.T."/>
            <person name="Hug L.A."/>
            <person name="Sharon I."/>
            <person name="Castelle C.J."/>
            <person name="Probst A.J."/>
            <person name="Thomas B.C."/>
            <person name="Singh A."/>
            <person name="Wilkins M.J."/>
            <person name="Karaoz U."/>
            <person name="Brodie E.L."/>
            <person name="Williams K.H."/>
            <person name="Hubbard S.S."/>
            <person name="Banfield J.F."/>
        </authorList>
    </citation>
    <scope>NUCLEOTIDE SEQUENCE [LARGE SCALE GENOMIC DNA]</scope>
</reference>
<dbReference type="GO" id="GO:0006289">
    <property type="term" value="P:nucleotide-excision repair"/>
    <property type="evidence" value="ECO:0007669"/>
    <property type="project" value="InterPro"/>
</dbReference>
<evidence type="ECO:0000313" key="9">
    <source>
        <dbReference type="Proteomes" id="UP000178946"/>
    </source>
</evidence>
<dbReference type="PROSITE" id="PS50164">
    <property type="entry name" value="GIY_YIG"/>
    <property type="match status" value="1"/>
</dbReference>
<dbReference type="Gene3D" id="3.30.420.340">
    <property type="entry name" value="UvrC, RNAse H endonuclease domain"/>
    <property type="match status" value="1"/>
</dbReference>
<evidence type="ECO:0000256" key="1">
    <source>
        <dbReference type="ARBA" id="ARBA00022490"/>
    </source>
</evidence>
<evidence type="ECO:0000313" key="8">
    <source>
        <dbReference type="EMBL" id="OGM91083.1"/>
    </source>
</evidence>
<keyword evidence="4" id="KW-0267">Excision nuclease</keyword>
<evidence type="ECO:0000259" key="6">
    <source>
        <dbReference type="PROSITE" id="PS50164"/>
    </source>
</evidence>
<dbReference type="AlphaFoldDB" id="A0A1F8DR28"/>
<dbReference type="Pfam" id="PF08459">
    <property type="entry name" value="UvrC_RNaseH_dom"/>
    <property type="match status" value="1"/>
</dbReference>
<dbReference type="InterPro" id="IPR038476">
    <property type="entry name" value="UvrC_RNase_H_dom_sf"/>
</dbReference>
<dbReference type="PANTHER" id="PTHR30562">
    <property type="entry name" value="UVRC/OXIDOREDUCTASE"/>
    <property type="match status" value="1"/>
</dbReference>
<feature type="domain" description="GIY-YIG" evidence="6">
    <location>
        <begin position="14"/>
        <end position="90"/>
    </location>
</feature>
<evidence type="ECO:0000256" key="3">
    <source>
        <dbReference type="ARBA" id="ARBA00022769"/>
    </source>
</evidence>